<evidence type="ECO:0000259" key="1">
    <source>
        <dbReference type="Pfam" id="PF01261"/>
    </source>
</evidence>
<dbReference type="EC" id="5.1.3.22" evidence="2"/>
<dbReference type="InterPro" id="IPR036237">
    <property type="entry name" value="Xyl_isomerase-like_sf"/>
</dbReference>
<keyword evidence="2" id="KW-0413">Isomerase</keyword>
<evidence type="ECO:0000313" key="2">
    <source>
        <dbReference type="EMBL" id="VTQ85901.1"/>
    </source>
</evidence>
<keyword evidence="2" id="KW-0378">Hydrolase</keyword>
<keyword evidence="2" id="KW-0540">Nuclease</keyword>
<dbReference type="GO" id="GO:0034015">
    <property type="term" value="F:L-ribulose-5-phosphate 3-epimerase activity"/>
    <property type="evidence" value="ECO:0007669"/>
    <property type="project" value="UniProtKB-EC"/>
</dbReference>
<keyword evidence="3" id="KW-1185">Reference proteome</keyword>
<dbReference type="KEGG" id="hhw:NCTC503_00843"/>
<dbReference type="SUPFAM" id="SSF51658">
    <property type="entry name" value="Xylose isomerase-like"/>
    <property type="match status" value="1"/>
</dbReference>
<gene>
    <name evidence="2" type="primary">ulaE</name>
    <name evidence="2" type="ORF">NCTC503_00843</name>
</gene>
<dbReference type="EMBL" id="LR590481">
    <property type="protein sequence ID" value="VTQ85901.1"/>
    <property type="molecule type" value="Genomic_DNA"/>
</dbReference>
<accession>A0A4U9R5S1</accession>
<dbReference type="AlphaFoldDB" id="A0A4U9R5S1"/>
<keyword evidence="2" id="KW-0255">Endonuclease</keyword>
<dbReference type="InterPro" id="IPR013022">
    <property type="entry name" value="Xyl_isomerase-like_TIM-brl"/>
</dbReference>
<dbReference type="OrthoDB" id="148059at2"/>
<proteinExistence type="predicted"/>
<dbReference type="Gene3D" id="3.20.20.150">
    <property type="entry name" value="Divalent-metal-dependent TIM barrel enzymes"/>
    <property type="match status" value="1"/>
</dbReference>
<reference evidence="2 3" key="1">
    <citation type="submission" date="2019-05" db="EMBL/GenBank/DDBJ databases">
        <authorList>
            <consortium name="Pathogen Informatics"/>
        </authorList>
    </citation>
    <scope>NUCLEOTIDE SEQUENCE [LARGE SCALE GENOMIC DNA]</scope>
    <source>
        <strain evidence="2 3">NCTC503</strain>
    </source>
</reference>
<feature type="domain" description="Xylose isomerase-like TIM barrel" evidence="1">
    <location>
        <begin position="21"/>
        <end position="256"/>
    </location>
</feature>
<dbReference type="InterPro" id="IPR050312">
    <property type="entry name" value="IolE/XylAMocC-like"/>
</dbReference>
<evidence type="ECO:0000313" key="3">
    <source>
        <dbReference type="Proteomes" id="UP000308489"/>
    </source>
</evidence>
<dbReference type="Proteomes" id="UP000308489">
    <property type="component" value="Chromosome 1"/>
</dbReference>
<dbReference type="GO" id="GO:0004519">
    <property type="term" value="F:endonuclease activity"/>
    <property type="evidence" value="ECO:0007669"/>
    <property type="project" value="UniProtKB-KW"/>
</dbReference>
<protein>
    <submittedName>
        <fullName evidence="2">AP endonuclease</fullName>
        <ecNumber evidence="2">5.1.3.22</ecNumber>
    </submittedName>
</protein>
<name>A0A4U9R5S1_HATHI</name>
<dbReference type="Pfam" id="PF01261">
    <property type="entry name" value="AP_endonuc_2"/>
    <property type="match status" value="1"/>
</dbReference>
<dbReference type="RefSeq" id="WP_138209561.1">
    <property type="nucleotide sequence ID" value="NZ_CBCRUQ010000001.1"/>
</dbReference>
<dbReference type="PANTHER" id="PTHR12110">
    <property type="entry name" value="HYDROXYPYRUVATE ISOMERASE"/>
    <property type="match status" value="1"/>
</dbReference>
<organism evidence="2 3">
    <name type="scientific">Hathewaya histolytica</name>
    <name type="common">Clostridium histolyticum</name>
    <dbReference type="NCBI Taxonomy" id="1498"/>
    <lineage>
        <taxon>Bacteria</taxon>
        <taxon>Bacillati</taxon>
        <taxon>Bacillota</taxon>
        <taxon>Clostridia</taxon>
        <taxon>Eubacteriales</taxon>
        <taxon>Clostridiaceae</taxon>
        <taxon>Hathewaya</taxon>
    </lineage>
</organism>
<sequence length="259" mass="30251">MEIGLSSATFYPKINTEDSLKIIKDLGFDFAEIFINTHSEYSPKFLEILKKEKEKTELEILSVHAFCAIFELYLFDPYIRRRKDMIKYFKKHCKLTKELGAEFYTFHGMKYSSLDKNKLRSIKEIYEELSYIAGENGIKLAQENVSWCQSSSLEFLQFLKGEVKNPIYFTLDIKQAYKSGISPSEYIKIMGNRLVNIHINDRSSTEDCLLPGKGDVDFEKLFEELKKAGYKGKAIIEVYNENFNSYNELIESKKYLENI</sequence>